<dbReference type="OrthoDB" id="19261at2759"/>
<dbReference type="SUPFAM" id="SSF58038">
    <property type="entry name" value="SNARE fusion complex"/>
    <property type="match status" value="2"/>
</dbReference>
<dbReference type="PANTHER" id="PTHR19305">
    <property type="entry name" value="SYNAPTOSOMAL ASSOCIATED PROTEIN"/>
    <property type="match status" value="1"/>
</dbReference>
<dbReference type="Proteomes" id="UP000008743">
    <property type="component" value="Unassembled WGS sequence"/>
</dbReference>
<dbReference type="GO" id="GO:0005886">
    <property type="term" value="C:plasma membrane"/>
    <property type="evidence" value="ECO:0007669"/>
    <property type="project" value="TreeGrafter"/>
</dbReference>
<feature type="region of interest" description="Disordered" evidence="2">
    <location>
        <begin position="115"/>
        <end position="163"/>
    </location>
</feature>
<proteinExistence type="predicted"/>
<dbReference type="InParanoid" id="A0A0D2X203"/>
<dbReference type="GO" id="GO:0005484">
    <property type="term" value="F:SNAP receptor activity"/>
    <property type="evidence" value="ECO:0007669"/>
    <property type="project" value="TreeGrafter"/>
</dbReference>
<dbReference type="Gene3D" id="1.20.5.110">
    <property type="match status" value="2"/>
</dbReference>
<evidence type="ECO:0000313" key="5">
    <source>
        <dbReference type="Proteomes" id="UP000008743"/>
    </source>
</evidence>
<dbReference type="PANTHER" id="PTHR19305:SF14">
    <property type="entry name" value="SYNAPTOSOMAL-ASSOCIATED PROTEIN-RELATED"/>
    <property type="match status" value="1"/>
</dbReference>
<evidence type="ECO:0000313" key="4">
    <source>
        <dbReference type="EMBL" id="KJE91709.1"/>
    </source>
</evidence>
<dbReference type="EMBL" id="KE346363">
    <property type="protein sequence ID" value="KJE91709.1"/>
    <property type="molecule type" value="Genomic_DNA"/>
</dbReference>
<reference evidence="5" key="1">
    <citation type="submission" date="2011-02" db="EMBL/GenBank/DDBJ databases">
        <title>The Genome Sequence of Capsaspora owczarzaki ATCC 30864.</title>
        <authorList>
            <person name="Russ C."/>
            <person name="Cuomo C."/>
            <person name="Burger G."/>
            <person name="Gray M.W."/>
            <person name="Holland P.W.H."/>
            <person name="King N."/>
            <person name="Lang F.B.F."/>
            <person name="Roger A.J."/>
            <person name="Ruiz-Trillo I."/>
            <person name="Young S.K."/>
            <person name="Zeng Q."/>
            <person name="Gargeya S."/>
            <person name="Alvarado L."/>
            <person name="Berlin A."/>
            <person name="Chapman S.B."/>
            <person name="Chen Z."/>
            <person name="Freedman E."/>
            <person name="Gellesch M."/>
            <person name="Goldberg J."/>
            <person name="Griggs A."/>
            <person name="Gujja S."/>
            <person name="Heilman E."/>
            <person name="Heiman D."/>
            <person name="Howarth C."/>
            <person name="Mehta T."/>
            <person name="Neiman D."/>
            <person name="Pearson M."/>
            <person name="Roberts A."/>
            <person name="Saif S."/>
            <person name="Shea T."/>
            <person name="Shenoy N."/>
            <person name="Sisk P."/>
            <person name="Stolte C."/>
            <person name="Sykes S."/>
            <person name="White J."/>
            <person name="Yandava C."/>
            <person name="Haas B."/>
            <person name="Nusbaum C."/>
            <person name="Birren B."/>
        </authorList>
    </citation>
    <scope>NUCLEOTIDE SEQUENCE</scope>
    <source>
        <strain evidence="5">ATCC 30864</strain>
    </source>
</reference>
<dbReference type="GO" id="GO:0031201">
    <property type="term" value="C:SNARE complex"/>
    <property type="evidence" value="ECO:0007669"/>
    <property type="project" value="TreeGrafter"/>
</dbReference>
<protein>
    <submittedName>
        <fullName evidence="4">Synaptosome-associated protein 25a</fullName>
    </submittedName>
</protein>
<gene>
    <name evidence="4" type="ORF">CAOG_002805</name>
</gene>
<keyword evidence="5" id="KW-1185">Reference proteome</keyword>
<feature type="domain" description="T-SNARE coiled-coil homology" evidence="3">
    <location>
        <begin position="28"/>
        <end position="90"/>
    </location>
</feature>
<dbReference type="GO" id="GO:0006906">
    <property type="term" value="P:vesicle fusion"/>
    <property type="evidence" value="ECO:0007669"/>
    <property type="project" value="TreeGrafter"/>
</dbReference>
<evidence type="ECO:0000256" key="1">
    <source>
        <dbReference type="SAM" id="Coils"/>
    </source>
</evidence>
<dbReference type="SMART" id="SM00397">
    <property type="entry name" value="t_SNARE"/>
    <property type="match status" value="2"/>
</dbReference>
<dbReference type="GO" id="GO:0006887">
    <property type="term" value="P:exocytosis"/>
    <property type="evidence" value="ECO:0007669"/>
    <property type="project" value="TreeGrafter"/>
</dbReference>
<dbReference type="PROSITE" id="PS50192">
    <property type="entry name" value="T_SNARE"/>
    <property type="match status" value="2"/>
</dbReference>
<dbReference type="eggNOG" id="KOG3065">
    <property type="taxonomic scope" value="Eukaryota"/>
</dbReference>
<feature type="domain" description="T-SNARE coiled-coil homology" evidence="3">
    <location>
        <begin position="174"/>
        <end position="236"/>
    </location>
</feature>
<dbReference type="STRING" id="595528.A0A0D2X203"/>
<name>A0A0D2X203_CAPO3</name>
<accession>A0A0D2X203</accession>
<dbReference type="PhylomeDB" id="A0A0D2X203"/>
<organism evidence="4 5">
    <name type="scientific">Capsaspora owczarzaki (strain ATCC 30864)</name>
    <dbReference type="NCBI Taxonomy" id="595528"/>
    <lineage>
        <taxon>Eukaryota</taxon>
        <taxon>Filasterea</taxon>
        <taxon>Capsaspora</taxon>
    </lineage>
</organism>
<dbReference type="RefSeq" id="XP_004348618.2">
    <property type="nucleotide sequence ID" value="XM_004348568.2"/>
</dbReference>
<dbReference type="InterPro" id="IPR000727">
    <property type="entry name" value="T_SNARE_dom"/>
</dbReference>
<evidence type="ECO:0000259" key="3">
    <source>
        <dbReference type="PROSITE" id="PS50192"/>
    </source>
</evidence>
<feature type="compositionally biased region" description="Basic and acidic residues" evidence="2">
    <location>
        <begin position="115"/>
        <end position="128"/>
    </location>
</feature>
<sequence length="243" mass="26786">MAKKTTALPAEPKEQNSQVVQDMLREADEITNESLEASRRIKQLAMESAEVGGRTVETLQEQGRQLNRIDRNLDNVNEDLRGAEKTLTKMEKVCGLCRCPCGKAKKFESTEMYERDTFDPDHSKDPNKKGKNKGKGKEAAAAAGGATAVVDKQPTSLSNGREDDGMFIKQVTHDHREAEINENIGAVADILGDLRHQAMVMGTELDKHNEVLDRIEKKTDSNTARVDEANIRATKLLGGKAKA</sequence>
<dbReference type="AlphaFoldDB" id="A0A0D2X203"/>
<feature type="coiled-coil region" evidence="1">
    <location>
        <begin position="20"/>
        <end position="93"/>
    </location>
</feature>
<evidence type="ECO:0000256" key="2">
    <source>
        <dbReference type="SAM" id="MobiDB-lite"/>
    </source>
</evidence>
<dbReference type="GO" id="GO:0019905">
    <property type="term" value="F:syntaxin binding"/>
    <property type="evidence" value="ECO:0007669"/>
    <property type="project" value="TreeGrafter"/>
</dbReference>
<keyword evidence="1" id="KW-0175">Coiled coil</keyword>